<keyword evidence="2" id="KW-1185">Reference proteome</keyword>
<dbReference type="EMBL" id="BAABHA010000015">
    <property type="protein sequence ID" value="GAA4392497.1"/>
    <property type="molecule type" value="Genomic_DNA"/>
</dbReference>
<name>A0ABP8JL03_9BACT</name>
<evidence type="ECO:0008006" key="3">
    <source>
        <dbReference type="Google" id="ProtNLM"/>
    </source>
</evidence>
<proteinExistence type="predicted"/>
<evidence type="ECO:0000313" key="2">
    <source>
        <dbReference type="Proteomes" id="UP001500454"/>
    </source>
</evidence>
<dbReference type="Proteomes" id="UP001500454">
    <property type="component" value="Unassembled WGS sequence"/>
</dbReference>
<organism evidence="1 2">
    <name type="scientific">Hymenobacter koreensis</name>
    <dbReference type="NCBI Taxonomy" id="1084523"/>
    <lineage>
        <taxon>Bacteria</taxon>
        <taxon>Pseudomonadati</taxon>
        <taxon>Bacteroidota</taxon>
        <taxon>Cytophagia</taxon>
        <taxon>Cytophagales</taxon>
        <taxon>Hymenobacteraceae</taxon>
        <taxon>Hymenobacter</taxon>
    </lineage>
</organism>
<sequence length="249" mass="27239">MLGAVLATAPSASAQDAPESLGYGKELTYGINFNSNAGLIGGASVRSTRMLNDQWSRFWMIEGVEVKHPKEQRVGNPNTGGIYVQGKSNYLFVVRPSFGVQRIIFRKAPESGVQISAIAGGGPSVGLLMPYYIYYDYTEPATRPNAGPDDIRAEQYDPSKHFSSRIYDRAPLFQGVSETKPNIGAHARGAFNFEYGRYRDAVAGLEAGVLVEAFTNPLTVLRDQGISDAKLNDQVFTSVYLTLYIGHRN</sequence>
<accession>A0ABP8JL03</accession>
<reference evidence="2" key="1">
    <citation type="journal article" date="2019" name="Int. J. Syst. Evol. Microbiol.">
        <title>The Global Catalogue of Microorganisms (GCM) 10K type strain sequencing project: providing services to taxonomists for standard genome sequencing and annotation.</title>
        <authorList>
            <consortium name="The Broad Institute Genomics Platform"/>
            <consortium name="The Broad Institute Genome Sequencing Center for Infectious Disease"/>
            <person name="Wu L."/>
            <person name="Ma J."/>
        </authorList>
    </citation>
    <scope>NUCLEOTIDE SEQUENCE [LARGE SCALE GENOMIC DNA]</scope>
    <source>
        <strain evidence="2">JCM 17924</strain>
    </source>
</reference>
<gene>
    <name evidence="1" type="ORF">GCM10023186_43070</name>
</gene>
<comment type="caution">
    <text evidence="1">The sequence shown here is derived from an EMBL/GenBank/DDBJ whole genome shotgun (WGS) entry which is preliminary data.</text>
</comment>
<protein>
    <recommendedName>
        <fullName evidence="3">Outer membrane protein beta-barrel domain-containing protein</fullName>
    </recommendedName>
</protein>
<evidence type="ECO:0000313" key="1">
    <source>
        <dbReference type="EMBL" id="GAA4392497.1"/>
    </source>
</evidence>